<proteinExistence type="predicted"/>
<evidence type="ECO:0000313" key="2">
    <source>
        <dbReference type="Proteomes" id="UP001397290"/>
    </source>
</evidence>
<name>A0AAW0RQB8_9HYPO</name>
<keyword evidence="2" id="KW-1185">Reference proteome</keyword>
<dbReference type="EMBL" id="JAAHCF010000411">
    <property type="protein sequence ID" value="KAK8144243.1"/>
    <property type="molecule type" value="Genomic_DNA"/>
</dbReference>
<dbReference type="AlphaFoldDB" id="A0AAW0RQB8"/>
<comment type="caution">
    <text evidence="1">The sequence shown here is derived from an EMBL/GenBank/DDBJ whole genome shotgun (WGS) entry which is preliminary data.</text>
</comment>
<gene>
    <name evidence="1" type="ORF">G3M48_006126</name>
</gene>
<protein>
    <submittedName>
        <fullName evidence="1">Uncharacterized protein</fullName>
    </submittedName>
</protein>
<organism evidence="1 2">
    <name type="scientific">Beauveria asiatica</name>
    <dbReference type="NCBI Taxonomy" id="1069075"/>
    <lineage>
        <taxon>Eukaryota</taxon>
        <taxon>Fungi</taxon>
        <taxon>Dikarya</taxon>
        <taxon>Ascomycota</taxon>
        <taxon>Pezizomycotina</taxon>
        <taxon>Sordariomycetes</taxon>
        <taxon>Hypocreomycetidae</taxon>
        <taxon>Hypocreales</taxon>
        <taxon>Cordycipitaceae</taxon>
        <taxon>Beauveria</taxon>
    </lineage>
</organism>
<accession>A0AAW0RQB8</accession>
<evidence type="ECO:0000313" key="1">
    <source>
        <dbReference type="EMBL" id="KAK8144243.1"/>
    </source>
</evidence>
<dbReference type="Proteomes" id="UP001397290">
    <property type="component" value="Unassembled WGS sequence"/>
</dbReference>
<sequence>MAGANDSRSVNSSGWESSFASSLSKVLKRLAPVSIGYLLWSCFFAGLDYPAVAPSDAGLQLPPLALSTLTPADVLHARWLDSAMGIPASAMPSGWSAALRCDGARIPTCTLYSVFILNDLQDFWLDGTSVQQRNWVLSFLKMGWDWDPTTLIMQFATFVDRHAQRFPIVFDLLVANLLLFTGAPRYCGLARGLAALDYNASNSAIVEGAIDLCDGCSAALDGLIFTKQRCSDCGHASPIQFITAAEVKETLSDILDNDFLEDGWVDECTAAIYQLATAYGVASTGTVQNTVLRLTRFLLARAGIWHAIAVAVRRSTAQTCQQY</sequence>
<reference evidence="1 2" key="1">
    <citation type="submission" date="2020-02" db="EMBL/GenBank/DDBJ databases">
        <title>Comparative genomics of the hypocrealean fungal genus Beauvera.</title>
        <authorList>
            <person name="Showalter D.N."/>
            <person name="Bushley K.E."/>
            <person name="Rehner S.A."/>
        </authorList>
    </citation>
    <scope>NUCLEOTIDE SEQUENCE [LARGE SCALE GENOMIC DNA]</scope>
    <source>
        <strain evidence="1 2">ARSEF4384</strain>
    </source>
</reference>